<sequence length="297" mass="32787">MGTDINPGLIEGKEIAHGLDAGLTNLQAIKAATATAPLTLGRQAPKSGQLKVGYDADVLGLTENPAEDVRVLQKGENIKWVWKGGKLFKGPEKVTFICGGGMAVASVTKIVFLQSLIVEQTIEKKKTLTMSETETSGLSSQHEAWDTMGERYLVYFTGVPAFYVEPWAELYLDGRLSKISRKKRLDLWHETARALATGEVHVNQIRRRNVDIIITHGYPDPSSLERTFGPQGEMNRELAWQVLDELDVYVFEEMLEEERLVLKTSIENYIHLDEEARAAIETAGEAEGETAGEAGGN</sequence>
<organism evidence="1 2">
    <name type="scientific">Lecanicillium saksenae</name>
    <dbReference type="NCBI Taxonomy" id="468837"/>
    <lineage>
        <taxon>Eukaryota</taxon>
        <taxon>Fungi</taxon>
        <taxon>Dikarya</taxon>
        <taxon>Ascomycota</taxon>
        <taxon>Pezizomycotina</taxon>
        <taxon>Sordariomycetes</taxon>
        <taxon>Hypocreomycetidae</taxon>
        <taxon>Hypocreales</taxon>
        <taxon>Cordycipitaceae</taxon>
        <taxon>Lecanicillium</taxon>
    </lineage>
</organism>
<proteinExistence type="predicted"/>
<comment type="caution">
    <text evidence="1">The sequence shown here is derived from an EMBL/GenBank/DDBJ whole genome shotgun (WGS) entry which is preliminary data.</text>
</comment>
<accession>A0ACC1QHL0</accession>
<name>A0ACC1QHL0_9HYPO</name>
<keyword evidence="2" id="KW-1185">Reference proteome</keyword>
<evidence type="ECO:0000313" key="1">
    <source>
        <dbReference type="EMBL" id="KAJ3475244.1"/>
    </source>
</evidence>
<dbReference type="EMBL" id="JANAKD010002001">
    <property type="protein sequence ID" value="KAJ3475244.1"/>
    <property type="molecule type" value="Genomic_DNA"/>
</dbReference>
<reference evidence="1" key="1">
    <citation type="submission" date="2022-07" db="EMBL/GenBank/DDBJ databases">
        <title>Genome Sequence of Lecanicillium saksenae.</title>
        <authorList>
            <person name="Buettner E."/>
        </authorList>
    </citation>
    <scope>NUCLEOTIDE SEQUENCE</scope>
    <source>
        <strain evidence="1">VT-O1</strain>
    </source>
</reference>
<protein>
    <submittedName>
        <fullName evidence="1">Uncharacterized protein</fullName>
    </submittedName>
</protein>
<evidence type="ECO:0000313" key="2">
    <source>
        <dbReference type="Proteomes" id="UP001148737"/>
    </source>
</evidence>
<gene>
    <name evidence="1" type="ORF">NLG97_g9528</name>
</gene>
<dbReference type="Proteomes" id="UP001148737">
    <property type="component" value="Unassembled WGS sequence"/>
</dbReference>